<feature type="region of interest" description="Disordered" evidence="4">
    <location>
        <begin position="1"/>
        <end position="25"/>
    </location>
</feature>
<dbReference type="GO" id="GO:0003677">
    <property type="term" value="F:DNA binding"/>
    <property type="evidence" value="ECO:0007669"/>
    <property type="project" value="TreeGrafter"/>
</dbReference>
<dbReference type="EMBL" id="CDMZ01005819">
    <property type="protein sequence ID" value="CEM54800.1"/>
    <property type="molecule type" value="Genomic_DNA"/>
</dbReference>
<dbReference type="VEuPathDB" id="CryptoDB:Cvel_13065"/>
<dbReference type="GO" id="GO:0003723">
    <property type="term" value="F:RNA binding"/>
    <property type="evidence" value="ECO:0007669"/>
    <property type="project" value="TreeGrafter"/>
</dbReference>
<dbReference type="InterPro" id="IPR029190">
    <property type="entry name" value="Rrp14/SURF6_C"/>
</dbReference>
<dbReference type="InterPro" id="IPR007019">
    <property type="entry name" value="SURF6"/>
</dbReference>
<feature type="compositionally biased region" description="Basic and acidic residues" evidence="4">
    <location>
        <begin position="327"/>
        <end position="358"/>
    </location>
</feature>
<keyword evidence="3" id="KW-0539">Nucleus</keyword>
<feature type="compositionally biased region" description="Basic and acidic residues" evidence="4">
    <location>
        <begin position="163"/>
        <end position="175"/>
    </location>
</feature>
<evidence type="ECO:0000256" key="3">
    <source>
        <dbReference type="ARBA" id="ARBA00023242"/>
    </source>
</evidence>
<evidence type="ECO:0000256" key="4">
    <source>
        <dbReference type="SAM" id="MobiDB-lite"/>
    </source>
</evidence>
<dbReference type="GO" id="GO:0005730">
    <property type="term" value="C:nucleolus"/>
    <property type="evidence" value="ECO:0007669"/>
    <property type="project" value="TreeGrafter"/>
</dbReference>
<dbReference type="GO" id="GO:0042273">
    <property type="term" value="P:ribosomal large subunit biogenesis"/>
    <property type="evidence" value="ECO:0007669"/>
    <property type="project" value="TreeGrafter"/>
</dbReference>
<dbReference type="GO" id="GO:0042274">
    <property type="term" value="P:ribosomal small subunit biogenesis"/>
    <property type="evidence" value="ECO:0007669"/>
    <property type="project" value="TreeGrafter"/>
</dbReference>
<evidence type="ECO:0000259" key="5">
    <source>
        <dbReference type="Pfam" id="PF04935"/>
    </source>
</evidence>
<accession>A0A0G4ICK4</accession>
<gene>
    <name evidence="6" type="ORF">Cvel_13065</name>
</gene>
<dbReference type="PANTHER" id="PTHR14369:SF0">
    <property type="entry name" value="SURFEIT LOCUS PROTEIN 6"/>
    <property type="match status" value="1"/>
</dbReference>
<organism evidence="6">
    <name type="scientific">Chromera velia CCMP2878</name>
    <dbReference type="NCBI Taxonomy" id="1169474"/>
    <lineage>
        <taxon>Eukaryota</taxon>
        <taxon>Sar</taxon>
        <taxon>Alveolata</taxon>
        <taxon>Colpodellida</taxon>
        <taxon>Chromeraceae</taxon>
        <taxon>Chromera</taxon>
    </lineage>
</organism>
<comment type="similarity">
    <text evidence="2">Belongs to the SURF6 family.</text>
</comment>
<feature type="compositionally biased region" description="Basic and acidic residues" evidence="4">
    <location>
        <begin position="108"/>
        <end position="117"/>
    </location>
</feature>
<dbReference type="Pfam" id="PF04935">
    <property type="entry name" value="SURF6"/>
    <property type="match status" value="1"/>
</dbReference>
<protein>
    <recommendedName>
        <fullName evidence="5">Ribosomal RNA-processing protein 14/surfeit locus protein 6 C-terminal domain-containing protein</fullName>
    </recommendedName>
</protein>
<evidence type="ECO:0000313" key="6">
    <source>
        <dbReference type="EMBL" id="CEM54800.1"/>
    </source>
</evidence>
<feature type="compositionally biased region" description="Basic and acidic residues" evidence="4">
    <location>
        <begin position="189"/>
        <end position="198"/>
    </location>
</feature>
<feature type="compositionally biased region" description="Basic and acidic residues" evidence="4">
    <location>
        <begin position="307"/>
        <end position="316"/>
    </location>
</feature>
<evidence type="ECO:0000256" key="1">
    <source>
        <dbReference type="ARBA" id="ARBA00004123"/>
    </source>
</evidence>
<feature type="compositionally biased region" description="Basic and acidic residues" evidence="4">
    <location>
        <begin position="133"/>
        <end position="148"/>
    </location>
</feature>
<proteinExistence type="inferred from homology"/>
<sequence>MAQRGKGAGPPPPASKRSKDISREERYASVLKRLHRKGETEMRTATALSRAFDRLTNLIPAKEYIGAPLETEDTKKDAKEKGKGKGAKSGGRQKINRLHPGAITCTSEKLKEAHPDSTLRFTRSLSARFQKKQQQEKTKNKEGDEDTKAATGREALLQKLRQKIQEARGGKREGGYDGEGLSKRALRKQRAEAARKEAGGTGKGEGGGPVVKKEEERKAKRKRENTEDEGGEGDDVTFGQFRFNKSVAETSADLLEGNRPGSKAKKLKKAISAAEKEKEKLAAVADPEERKKAEMKLKMQKALQKSEGTKVKDNLAKLRKTQNALQKRKEQSQRKWRERKEQARMEGEEKLRQKAENLRKRKEGQKSPKQGPQTDPGAAKKTLKK</sequence>
<feature type="compositionally biased region" description="Acidic residues" evidence="4">
    <location>
        <begin position="226"/>
        <end position="235"/>
    </location>
</feature>
<feature type="region of interest" description="Disordered" evidence="4">
    <location>
        <begin position="65"/>
        <end position="242"/>
    </location>
</feature>
<feature type="compositionally biased region" description="Gly residues" evidence="4">
    <location>
        <begin position="199"/>
        <end position="209"/>
    </location>
</feature>
<feature type="compositionally biased region" description="Basic and acidic residues" evidence="4">
    <location>
        <begin position="72"/>
        <end position="83"/>
    </location>
</feature>
<reference evidence="6" key="1">
    <citation type="submission" date="2014-11" db="EMBL/GenBank/DDBJ databases">
        <authorList>
            <person name="Otto D Thomas"/>
            <person name="Naeem Raeece"/>
        </authorList>
    </citation>
    <scope>NUCLEOTIDE SEQUENCE</scope>
</reference>
<name>A0A0G4ICK4_9ALVE</name>
<dbReference type="AlphaFoldDB" id="A0A0G4ICK4"/>
<comment type="subcellular location">
    <subcellularLocation>
        <location evidence="1">Nucleus</location>
    </subcellularLocation>
</comment>
<dbReference type="PANTHER" id="PTHR14369">
    <property type="entry name" value="SURFEIT LOCUS PROTEIN 6"/>
    <property type="match status" value="1"/>
</dbReference>
<feature type="region of interest" description="Disordered" evidence="4">
    <location>
        <begin position="276"/>
        <end position="385"/>
    </location>
</feature>
<feature type="domain" description="Ribosomal RNA-processing protein 14/surfeit locus protein 6 C-terminal" evidence="5">
    <location>
        <begin position="183"/>
        <end position="369"/>
    </location>
</feature>
<feature type="compositionally biased region" description="Basic and acidic residues" evidence="4">
    <location>
        <begin position="276"/>
        <end position="297"/>
    </location>
</feature>
<evidence type="ECO:0000256" key="2">
    <source>
        <dbReference type="ARBA" id="ARBA00005904"/>
    </source>
</evidence>